<evidence type="ECO:0000259" key="4">
    <source>
        <dbReference type="Pfam" id="PF24879"/>
    </source>
</evidence>
<evidence type="ECO:0000313" key="6">
    <source>
        <dbReference type="Proteomes" id="UP001596072"/>
    </source>
</evidence>
<protein>
    <submittedName>
        <fullName evidence="5">DUF5724 domain-containing protein</fullName>
    </submittedName>
</protein>
<organism evidence="5 6">
    <name type="scientific">Nocardioides vastitatis</name>
    <dbReference type="NCBI Taxonomy" id="2568655"/>
    <lineage>
        <taxon>Bacteria</taxon>
        <taxon>Bacillati</taxon>
        <taxon>Actinomycetota</taxon>
        <taxon>Actinomycetes</taxon>
        <taxon>Propionibacteriales</taxon>
        <taxon>Nocardioidaceae</taxon>
        <taxon>Nocardioides</taxon>
    </lineage>
</organism>
<name>A0ABW0ZM38_9ACTN</name>
<evidence type="ECO:0000259" key="2">
    <source>
        <dbReference type="Pfam" id="PF13569"/>
    </source>
</evidence>
<comment type="caution">
    <text evidence="5">The sequence shown here is derived from an EMBL/GenBank/DDBJ whole genome shotgun (WGS) entry which is preliminary data.</text>
</comment>
<keyword evidence="6" id="KW-1185">Reference proteome</keyword>
<evidence type="ECO:0000256" key="1">
    <source>
        <dbReference type="SAM" id="MobiDB-lite"/>
    </source>
</evidence>
<feature type="compositionally biased region" description="Basic and acidic residues" evidence="1">
    <location>
        <begin position="758"/>
        <end position="770"/>
    </location>
</feature>
<feature type="region of interest" description="Disordered" evidence="1">
    <location>
        <begin position="750"/>
        <end position="770"/>
    </location>
</feature>
<dbReference type="Proteomes" id="UP001596072">
    <property type="component" value="Unassembled WGS sequence"/>
</dbReference>
<dbReference type="Pfam" id="PF13569">
    <property type="entry name" value="DUF4132"/>
    <property type="match status" value="1"/>
</dbReference>
<feature type="domain" description="DUF7737" evidence="4">
    <location>
        <begin position="1505"/>
        <end position="1605"/>
    </location>
</feature>
<dbReference type="InterPro" id="IPR025406">
    <property type="entry name" value="DUF4132"/>
</dbReference>
<accession>A0ABW0ZM38</accession>
<feature type="domain" description="DUF5724" evidence="3">
    <location>
        <begin position="65"/>
        <end position="362"/>
    </location>
</feature>
<sequence>MLTYAEAHEELGRIRRPGAVTDLLPVGWRRVLDPHARTLASYLARERVEARDLLSLADHLDRLSDRKLRSFVKAFAPAVADEIARSWRGGAAEPYQVGWERRPFRHPDPRASAHARIDRLRAQISLALPFPGRGLDFLAAWAPYLDPPIIGALLASEIRYGRREWVKHLVDHAEGRVRTGGMGTHVTSGLLAGDDPAGWSYVEEMLVRAQRQEGLRQTILETVDLAHPVAFRRMLGVILDHGLARFAATARAAGVWFGEAIDVNQERELNRDLARLAEHLDRPGQLPTSGPEDTFLGLWATAFHDASRATHFASDVLRSGSADERLAAVRLLAALGLEDGRAATASAFGDPDPRVVAAALTAWPVDSWRPPQPGTLGPGPTRTLVGALGSAPRGKQQVGVLASRVVPFGPSVVADVLVAYGDPTVDLTAAEAKASADGRAVRAIRLADDPARHRSELIALVGDAAEGPRSIAVQALKDVDRITADEALLLEGFLTRKSSPVRKACLGLLSRQAPDGVAASVTRLTAGTAAQRQAGEALARAAGLVAEEAAPPLPVLAEVLGLDHSRRTPSVRPAPRGDFRRLHRPIQVLVTSLLAWLDEHKDVEVTVHDWAGTAEVMLLADVRGLGQNAPDGSMPLQEIIGPWWERARPLLPAGGLEVVLLAALVSDRRRWVPHQGYVVPDHVPSILGNVPARYLDGRESGLATDVIARLATEVATPDMAESMLDVLDTVLAGLPKRGYAASEPVLRAMGEPVPKNDWTTESRDPRSERPHRLLERLSTWFADGLLTGDQEQRFWLQRRFIDEPLGRHDPAVDRMVAAPALAQAYGVPPDSPLAQVPVQPNRSVPHAQLLLAAHRRGLATRDDVVDALIQPDSRGGGLFGQSLVSTLTPRHRPPWLAADEAGAALVDEICAAALDIERQRGDLDTTATHVVRAMRSARGCDVLFGYLAALGRDRFVRGYSWSGGRAPALCRVIRMVVPADDDTVETFRAGAATAGITERRLIELGVYAPHWASYVEQTIGWPGYADAVWWLHAHTKGDDWTVEQDLREEWESEVARRTPLDSVDLVRGAADVTWYRTVVETLGTERFDALLKAAKYASSSGGHKRAELFAEALAGRVTVTELADRMAAKRHQDSVRALGLVPLADQADLLRRYELLAGFVASDRSSGSQRRASESTAVEIGMENLARAAGYRDPQRLVWAMEAAAVADLASGPVVVADGALEASLAVVDGAPVIEVQRAGKALKSVPRSHAKDPAFAALRERATRLRQQASRMRKSLEGACVAGEPFTTEEVAELHGHPLLRPMLQDLIGVDGEGRCGFFGEAPGTLVDAAGDAFAVSGPVRIAHPHDLLASGEWPELQHVLFAARRRQPFRQAFRELYVLTEAERTDHGLSRRYAGHQVQARQAAGLFRSRGWVADFEAGFAKTFHAEKISAVATLLNGWGSPTEVEDGQLDLIAFQRAGSSQLLALEDVPPRLFSEVMRDLDLVVSVAHSGGVDPETSASTVEVRGRLVAETCDLLALTNVELTDHHALVKGTLGTYSVNLGSGVVHRQPGNAICIVPVHAQQRGRVFLPFLDDDPRTAEVISKVVLLSRDEKIQDPTILDQLRR</sequence>
<dbReference type="Pfam" id="PF18991">
    <property type="entry name" value="DUF5724"/>
    <property type="match status" value="2"/>
</dbReference>
<feature type="domain" description="DUF5724" evidence="3">
    <location>
        <begin position="845"/>
        <end position="1201"/>
    </location>
</feature>
<evidence type="ECO:0000313" key="5">
    <source>
        <dbReference type="EMBL" id="MFC5730143.1"/>
    </source>
</evidence>
<gene>
    <name evidence="5" type="ORF">ACFPQB_14570</name>
</gene>
<dbReference type="RefSeq" id="WP_378527311.1">
    <property type="nucleotide sequence ID" value="NZ_JBHSNS010000007.1"/>
</dbReference>
<proteinExistence type="predicted"/>
<evidence type="ECO:0000259" key="3">
    <source>
        <dbReference type="Pfam" id="PF18991"/>
    </source>
</evidence>
<dbReference type="InterPro" id="IPR056639">
    <property type="entry name" value="DUF7737"/>
</dbReference>
<reference evidence="6" key="1">
    <citation type="journal article" date="2019" name="Int. J. Syst. Evol. Microbiol.">
        <title>The Global Catalogue of Microorganisms (GCM) 10K type strain sequencing project: providing services to taxonomists for standard genome sequencing and annotation.</title>
        <authorList>
            <consortium name="The Broad Institute Genomics Platform"/>
            <consortium name="The Broad Institute Genome Sequencing Center for Infectious Disease"/>
            <person name="Wu L."/>
            <person name="Ma J."/>
        </authorList>
    </citation>
    <scope>NUCLEOTIDE SEQUENCE [LARGE SCALE GENOMIC DNA]</scope>
    <source>
        <strain evidence="6">YIM 94188</strain>
    </source>
</reference>
<feature type="domain" description="DUF4132" evidence="2">
    <location>
        <begin position="1240"/>
        <end position="1414"/>
    </location>
</feature>
<dbReference type="InterPro" id="IPR043782">
    <property type="entry name" value="DUF5724"/>
</dbReference>
<dbReference type="EMBL" id="JBHSNS010000007">
    <property type="protein sequence ID" value="MFC5730143.1"/>
    <property type="molecule type" value="Genomic_DNA"/>
</dbReference>
<dbReference type="Pfam" id="PF24879">
    <property type="entry name" value="DUF7737"/>
    <property type="match status" value="1"/>
</dbReference>